<accession>A0ABP3Y7P1</accession>
<dbReference type="InterPro" id="IPR045357">
    <property type="entry name" value="Aminopeptidase_N-like_N"/>
</dbReference>
<dbReference type="InterPro" id="IPR027268">
    <property type="entry name" value="Peptidase_M4/M1_CTD_sf"/>
</dbReference>
<evidence type="ECO:0000256" key="1">
    <source>
        <dbReference type="ARBA" id="ARBA00000098"/>
    </source>
</evidence>
<keyword evidence="13" id="KW-1133">Transmembrane helix</keyword>
<keyword evidence="12" id="KW-0482">Metalloprotease</keyword>
<evidence type="ECO:0000256" key="10">
    <source>
        <dbReference type="ARBA" id="ARBA00022801"/>
    </source>
</evidence>
<dbReference type="Pfam" id="PF17900">
    <property type="entry name" value="Peptidase_M1_N"/>
    <property type="match status" value="1"/>
</dbReference>
<dbReference type="PANTHER" id="PTHR45726:SF3">
    <property type="entry name" value="LEUKOTRIENE A-4 HYDROLASE"/>
    <property type="match status" value="1"/>
</dbReference>
<dbReference type="Gene3D" id="1.10.390.10">
    <property type="entry name" value="Neutral Protease Domain 2"/>
    <property type="match status" value="1"/>
</dbReference>
<reference evidence="16" key="1">
    <citation type="journal article" date="2019" name="Int. J. Syst. Evol. Microbiol.">
        <title>The Global Catalogue of Microorganisms (GCM) 10K type strain sequencing project: providing services to taxonomists for standard genome sequencing and annotation.</title>
        <authorList>
            <consortium name="The Broad Institute Genomics Platform"/>
            <consortium name="The Broad Institute Genome Sequencing Center for Infectious Disease"/>
            <person name="Wu L."/>
            <person name="Ma J."/>
        </authorList>
    </citation>
    <scope>NUCLEOTIDE SEQUENCE [LARGE SCALE GENOMIC DNA]</scope>
    <source>
        <strain evidence="16">JCM 16083</strain>
    </source>
</reference>
<dbReference type="SMART" id="SM01263">
    <property type="entry name" value="Leuk-A4-hydro_C"/>
    <property type="match status" value="1"/>
</dbReference>
<dbReference type="Gene3D" id="1.25.40.320">
    <property type="entry name" value="Peptidase M1, leukotriene A4 hydrolase/aminopeptidase C-terminal domain"/>
    <property type="match status" value="1"/>
</dbReference>
<evidence type="ECO:0000256" key="6">
    <source>
        <dbReference type="ARBA" id="ARBA00015611"/>
    </source>
</evidence>
<evidence type="ECO:0000256" key="3">
    <source>
        <dbReference type="ARBA" id="ARBA00004496"/>
    </source>
</evidence>
<evidence type="ECO:0000256" key="11">
    <source>
        <dbReference type="ARBA" id="ARBA00022833"/>
    </source>
</evidence>
<dbReference type="EMBL" id="BAAAFH010000022">
    <property type="protein sequence ID" value="GAA0876234.1"/>
    <property type="molecule type" value="Genomic_DNA"/>
</dbReference>
<keyword evidence="8" id="KW-0645">Protease</keyword>
<keyword evidence="7" id="KW-0963">Cytoplasm</keyword>
<sequence>MELKTKCNSCKFARKTSDVFMNYKVFFPVLVSGFLFSFCSDGAKEEQVMSVGEKELNTVRVDDKHSYANIDEVYTKHLDLNIEVNFDTRTISGVATHLIENKQGTDTMVLDAKNLVIDKVTVGEQEQPTFFRLGTMDSLLGQPLYVALSGETIVHIHYSTTENTQAVDWLSPNLTAGKKYPFLYTQGQAILTRTWIPIQDTPANRITYSARVKVPSELMAVMSATNPQEKTKDGIYHFRMDQSIPSYLIALAVGDLRFKALDERSGVYAEPSVIDAAVYEFADMPEMINTAEDLYGKYKWERYDVIVLPPAFPFGGMENPRLTFATPTILAGDRSLVSLIAHELAHSWSGNLVTNATWEDFWLNEGFTVYFESRIMEAVAGREIAEMLTLIEYQELMHEVEDIGDGKHPEDTHLKLTLSGRDPDEGMTTIAYNKGALFLMTLEDKVGREKFDRFIRDYFASHAFETLTTEEFLVYLEKNLLEPESISFNTDEWIYGPGIPDNCRKITSDRFEKVDSIAALFIGGKPAEQLGVNRKSWVTQEWMNFIRKLPDSTETDRMKELDQVFGFKNWGNSEIMSEWYIKSIRTGYRDVRPEMEAFLVQVGRRKFLEPIYEALTEKEDDKEWAKQVYKKARGNYHSITAGTIDRILFGSK</sequence>
<comment type="cofactor">
    <cofactor evidence="2">
        <name>Zn(2+)</name>
        <dbReference type="ChEBI" id="CHEBI:29105"/>
    </cofactor>
</comment>
<dbReference type="Pfam" id="PF01433">
    <property type="entry name" value="Peptidase_M1"/>
    <property type="match status" value="1"/>
</dbReference>
<evidence type="ECO:0000256" key="8">
    <source>
        <dbReference type="ARBA" id="ARBA00022670"/>
    </source>
</evidence>
<organism evidence="15 16">
    <name type="scientific">Wandonia haliotis</name>
    <dbReference type="NCBI Taxonomy" id="574963"/>
    <lineage>
        <taxon>Bacteria</taxon>
        <taxon>Pseudomonadati</taxon>
        <taxon>Bacteroidota</taxon>
        <taxon>Flavobacteriia</taxon>
        <taxon>Flavobacteriales</taxon>
        <taxon>Crocinitomicaceae</taxon>
        <taxon>Wandonia</taxon>
    </lineage>
</organism>
<dbReference type="InterPro" id="IPR042097">
    <property type="entry name" value="Aminopeptidase_N-like_N_sf"/>
</dbReference>
<evidence type="ECO:0000256" key="7">
    <source>
        <dbReference type="ARBA" id="ARBA00022490"/>
    </source>
</evidence>
<evidence type="ECO:0000256" key="4">
    <source>
        <dbReference type="ARBA" id="ARBA00010136"/>
    </source>
</evidence>
<protein>
    <recommendedName>
        <fullName evidence="6">Aminopeptidase N</fullName>
        <ecNumber evidence="5">3.4.11.2</ecNumber>
    </recommendedName>
</protein>
<evidence type="ECO:0000259" key="14">
    <source>
        <dbReference type="SMART" id="SM01263"/>
    </source>
</evidence>
<feature type="transmembrane region" description="Helical" evidence="13">
    <location>
        <begin position="21"/>
        <end position="38"/>
    </location>
</feature>
<comment type="similarity">
    <text evidence="4">Belongs to the peptidase M1 family.</text>
</comment>
<evidence type="ECO:0000256" key="13">
    <source>
        <dbReference type="SAM" id="Phobius"/>
    </source>
</evidence>
<comment type="catalytic activity">
    <reaction evidence="1">
        <text>Release of an N-terminal amino acid, Xaa-|-Yaa- from a peptide, amide or arylamide. Xaa is preferably Ala, but may be most amino acids including Pro (slow action). When a terminal hydrophobic residue is followed by a prolyl residue, the two may be released as an intact Xaa-Pro dipeptide.</text>
        <dbReference type="EC" id="3.4.11.2"/>
    </reaction>
</comment>
<dbReference type="SUPFAM" id="SSF63737">
    <property type="entry name" value="Leukotriene A4 hydrolase N-terminal domain"/>
    <property type="match status" value="1"/>
</dbReference>
<feature type="domain" description="Peptidase M1 leukotriene A4 hydrolase/aminopeptidase C-terminal" evidence="14">
    <location>
        <begin position="508"/>
        <end position="648"/>
    </location>
</feature>
<dbReference type="InterPro" id="IPR014782">
    <property type="entry name" value="Peptidase_M1_dom"/>
</dbReference>
<comment type="caution">
    <text evidence="15">The sequence shown here is derived from an EMBL/GenBank/DDBJ whole genome shotgun (WGS) entry which is preliminary data.</text>
</comment>
<name>A0ABP3Y7P1_9FLAO</name>
<dbReference type="SUPFAM" id="SSF48371">
    <property type="entry name" value="ARM repeat"/>
    <property type="match status" value="1"/>
</dbReference>
<evidence type="ECO:0000313" key="15">
    <source>
        <dbReference type="EMBL" id="GAA0876234.1"/>
    </source>
</evidence>
<evidence type="ECO:0000313" key="16">
    <source>
        <dbReference type="Proteomes" id="UP001501126"/>
    </source>
</evidence>
<keyword evidence="13" id="KW-0812">Transmembrane</keyword>
<dbReference type="InterPro" id="IPR038502">
    <property type="entry name" value="M1_LTA-4_hydro/amino_C_sf"/>
</dbReference>
<dbReference type="EC" id="3.4.11.2" evidence="5"/>
<keyword evidence="9" id="KW-0479">Metal-binding</keyword>
<dbReference type="InterPro" id="IPR049980">
    <property type="entry name" value="LTA4H_cat"/>
</dbReference>
<keyword evidence="16" id="KW-1185">Reference proteome</keyword>
<keyword evidence="10" id="KW-0378">Hydrolase</keyword>
<evidence type="ECO:0000256" key="12">
    <source>
        <dbReference type="ARBA" id="ARBA00023049"/>
    </source>
</evidence>
<keyword evidence="13" id="KW-0472">Membrane</keyword>
<gene>
    <name evidence="15" type="ORF">GCM10009118_26440</name>
</gene>
<keyword evidence="11" id="KW-0862">Zinc</keyword>
<dbReference type="InterPro" id="IPR001930">
    <property type="entry name" value="Peptidase_M1"/>
</dbReference>
<proteinExistence type="inferred from homology"/>
<evidence type="ECO:0000256" key="2">
    <source>
        <dbReference type="ARBA" id="ARBA00001947"/>
    </source>
</evidence>
<dbReference type="InterPro" id="IPR015211">
    <property type="entry name" value="Peptidase_M1_C"/>
</dbReference>
<dbReference type="Gene3D" id="3.30.2010.30">
    <property type="match status" value="1"/>
</dbReference>
<evidence type="ECO:0000256" key="5">
    <source>
        <dbReference type="ARBA" id="ARBA00012564"/>
    </source>
</evidence>
<dbReference type="InterPro" id="IPR016024">
    <property type="entry name" value="ARM-type_fold"/>
</dbReference>
<dbReference type="CDD" id="cd09599">
    <property type="entry name" value="M1_LTA4H"/>
    <property type="match status" value="1"/>
</dbReference>
<comment type="subcellular location">
    <subcellularLocation>
        <location evidence="3">Cytoplasm</location>
    </subcellularLocation>
</comment>
<dbReference type="PANTHER" id="PTHR45726">
    <property type="entry name" value="LEUKOTRIENE A-4 HYDROLASE"/>
    <property type="match status" value="1"/>
</dbReference>
<dbReference type="Pfam" id="PF09127">
    <property type="entry name" value="Leuk-A4-hydro_C"/>
    <property type="match status" value="1"/>
</dbReference>
<dbReference type="Gene3D" id="2.60.40.1730">
    <property type="entry name" value="tricorn interacting facor f3 domain"/>
    <property type="match status" value="1"/>
</dbReference>
<dbReference type="SUPFAM" id="SSF55486">
    <property type="entry name" value="Metalloproteases ('zincins'), catalytic domain"/>
    <property type="match status" value="1"/>
</dbReference>
<evidence type="ECO:0000256" key="9">
    <source>
        <dbReference type="ARBA" id="ARBA00022723"/>
    </source>
</evidence>
<dbReference type="InterPro" id="IPR034015">
    <property type="entry name" value="M1_LTA4H"/>
</dbReference>
<dbReference type="Proteomes" id="UP001501126">
    <property type="component" value="Unassembled WGS sequence"/>
</dbReference>
<dbReference type="PRINTS" id="PR00756">
    <property type="entry name" value="ALADIPTASE"/>
</dbReference>